<dbReference type="Proteomes" id="UP000197138">
    <property type="component" value="Unassembled WGS sequence"/>
</dbReference>
<accession>A0A218X8V2</accession>
<gene>
    <name evidence="1" type="ORF">CDL15_Pgr006842</name>
</gene>
<comment type="caution">
    <text evidence="1">The sequence shown here is derived from an EMBL/GenBank/DDBJ whole genome shotgun (WGS) entry which is preliminary data.</text>
</comment>
<name>A0A218X8V2_PUNGR</name>
<dbReference type="PANTHER" id="PTHR31639:SF312">
    <property type="entry name" value="CYCLIN-LIKE F-BOX"/>
    <property type="match status" value="1"/>
</dbReference>
<organism evidence="1 2">
    <name type="scientific">Punica granatum</name>
    <name type="common">Pomegranate</name>
    <dbReference type="NCBI Taxonomy" id="22663"/>
    <lineage>
        <taxon>Eukaryota</taxon>
        <taxon>Viridiplantae</taxon>
        <taxon>Streptophyta</taxon>
        <taxon>Embryophyta</taxon>
        <taxon>Tracheophyta</taxon>
        <taxon>Spermatophyta</taxon>
        <taxon>Magnoliopsida</taxon>
        <taxon>eudicotyledons</taxon>
        <taxon>Gunneridae</taxon>
        <taxon>Pentapetalae</taxon>
        <taxon>rosids</taxon>
        <taxon>malvids</taxon>
        <taxon>Myrtales</taxon>
        <taxon>Lythraceae</taxon>
        <taxon>Punica</taxon>
    </lineage>
</organism>
<dbReference type="EMBL" id="MTKT01002214">
    <property type="protein sequence ID" value="OWM80812.1"/>
    <property type="molecule type" value="Genomic_DNA"/>
</dbReference>
<sequence length="115" mass="14020">MPLREAMRTSILSRRWRYMWTTLKELVFDDRCIPSPSRHKSVTDRLVEIVDTILLLHWGSIKKFVLTHEEFESTNDIDCWILYLSRFSVTDLSLSFEEYEHICKIWFRWISRIVH</sequence>
<dbReference type="AlphaFoldDB" id="A0A218X8V2"/>
<evidence type="ECO:0000313" key="1">
    <source>
        <dbReference type="EMBL" id="OWM80812.1"/>
    </source>
</evidence>
<proteinExistence type="predicted"/>
<reference evidence="2" key="1">
    <citation type="journal article" date="2017" name="Plant J.">
        <title>The pomegranate (Punica granatum L.) genome and the genomics of punicalagin biosynthesis.</title>
        <authorList>
            <person name="Qin G."/>
            <person name="Xu C."/>
            <person name="Ming R."/>
            <person name="Tang H."/>
            <person name="Guyot R."/>
            <person name="Kramer E.M."/>
            <person name="Hu Y."/>
            <person name="Yi X."/>
            <person name="Qi Y."/>
            <person name="Xu X."/>
            <person name="Gao Z."/>
            <person name="Pan H."/>
            <person name="Jian J."/>
            <person name="Tian Y."/>
            <person name="Yue Z."/>
            <person name="Xu Y."/>
        </authorList>
    </citation>
    <scope>NUCLEOTIDE SEQUENCE [LARGE SCALE GENOMIC DNA]</scope>
    <source>
        <strain evidence="2">cv. Dabenzi</strain>
    </source>
</reference>
<dbReference type="PANTHER" id="PTHR31639">
    <property type="entry name" value="F-BOX PROTEIN-LIKE"/>
    <property type="match status" value="1"/>
</dbReference>
<evidence type="ECO:0000313" key="2">
    <source>
        <dbReference type="Proteomes" id="UP000197138"/>
    </source>
</evidence>
<evidence type="ECO:0008006" key="3">
    <source>
        <dbReference type="Google" id="ProtNLM"/>
    </source>
</evidence>
<protein>
    <recommendedName>
        <fullName evidence="3">F-box domain-containing protein</fullName>
    </recommendedName>
</protein>